<proteinExistence type="predicted"/>
<evidence type="ECO:0000256" key="1">
    <source>
        <dbReference type="SAM" id="MobiDB-lite"/>
    </source>
</evidence>
<evidence type="ECO:0000313" key="3">
    <source>
        <dbReference type="Proteomes" id="UP000187209"/>
    </source>
</evidence>
<sequence length="384" mass="45210">MSNSKGIAKTSLLLNTSMRTQALNSAKKQEIYSRLRTDKGKNISEYQETKDRSNKYYSLYEKLREKSIDSPSINKTFNYEAELEKPSHQKIIVKRKMKWKDYLESQVSKQRKINEDLEKTLKAEIKKIQKKNTENASFFKTNIITNELEKDIENLKTADITDNIKKLDEQECFYEDTEGNVLQSPEIKNKIKENEQEKTKDNSSNIENFIDFDDIFTDEDKRVQEILERYTKTMGKSKLKEIIKRIESPKYLLKSPNKRSKSSYSEYKTNTRREAEQKIRVLESEEERIKKQKEELISFLESRSHVRHSSRPTTVASLMTRKENIKIEHPLGINHNNPMKSGLPNINTCKNERINLLHTRCKSINSKKKKDKDSHVKNLISNLF</sequence>
<gene>
    <name evidence="2" type="ORF">SteCoe_11441</name>
</gene>
<reference evidence="2 3" key="1">
    <citation type="submission" date="2016-11" db="EMBL/GenBank/DDBJ databases">
        <title>The macronuclear genome of Stentor coeruleus: a giant cell with tiny introns.</title>
        <authorList>
            <person name="Slabodnick M."/>
            <person name="Ruby J.G."/>
            <person name="Reiff S.B."/>
            <person name="Swart E.C."/>
            <person name="Gosai S."/>
            <person name="Prabakaran S."/>
            <person name="Witkowska E."/>
            <person name="Larue G.E."/>
            <person name="Fisher S."/>
            <person name="Freeman R.M."/>
            <person name="Gunawardena J."/>
            <person name="Chu W."/>
            <person name="Stover N.A."/>
            <person name="Gregory B.D."/>
            <person name="Nowacki M."/>
            <person name="Derisi J."/>
            <person name="Roy S.W."/>
            <person name="Marshall W.F."/>
            <person name="Sood P."/>
        </authorList>
    </citation>
    <scope>NUCLEOTIDE SEQUENCE [LARGE SCALE GENOMIC DNA]</scope>
    <source>
        <strain evidence="2">WM001</strain>
    </source>
</reference>
<dbReference type="Proteomes" id="UP000187209">
    <property type="component" value="Unassembled WGS sequence"/>
</dbReference>
<dbReference type="AlphaFoldDB" id="A0A1R2CCZ1"/>
<feature type="region of interest" description="Disordered" evidence="1">
    <location>
        <begin position="254"/>
        <end position="274"/>
    </location>
</feature>
<keyword evidence="3" id="KW-1185">Reference proteome</keyword>
<protein>
    <submittedName>
        <fullName evidence="2">Uncharacterized protein</fullName>
    </submittedName>
</protein>
<dbReference type="EMBL" id="MPUH01000191">
    <property type="protein sequence ID" value="OMJ86894.1"/>
    <property type="molecule type" value="Genomic_DNA"/>
</dbReference>
<evidence type="ECO:0000313" key="2">
    <source>
        <dbReference type="EMBL" id="OMJ86894.1"/>
    </source>
</evidence>
<name>A0A1R2CCZ1_9CILI</name>
<accession>A0A1R2CCZ1</accession>
<organism evidence="2 3">
    <name type="scientific">Stentor coeruleus</name>
    <dbReference type="NCBI Taxonomy" id="5963"/>
    <lineage>
        <taxon>Eukaryota</taxon>
        <taxon>Sar</taxon>
        <taxon>Alveolata</taxon>
        <taxon>Ciliophora</taxon>
        <taxon>Postciliodesmatophora</taxon>
        <taxon>Heterotrichea</taxon>
        <taxon>Heterotrichida</taxon>
        <taxon>Stentoridae</taxon>
        <taxon>Stentor</taxon>
    </lineage>
</organism>
<comment type="caution">
    <text evidence="2">The sequence shown here is derived from an EMBL/GenBank/DDBJ whole genome shotgun (WGS) entry which is preliminary data.</text>
</comment>